<dbReference type="PANTHER" id="PTHR38105">
    <property type="entry name" value="OUTER MEMBRANE PROTEIN-RELATED-RELATED"/>
    <property type="match status" value="1"/>
</dbReference>
<dbReference type="GO" id="GO:0015288">
    <property type="term" value="F:porin activity"/>
    <property type="evidence" value="ECO:0007669"/>
    <property type="project" value="TreeGrafter"/>
</dbReference>
<dbReference type="EMBL" id="BAUJ01000039">
    <property type="protein sequence ID" value="GAD90295.1"/>
    <property type="molecule type" value="Genomic_DNA"/>
</dbReference>
<dbReference type="InterPro" id="IPR053713">
    <property type="entry name" value="Bact_OM_Channel_sf"/>
</dbReference>
<accession>V5HM68</accession>
<evidence type="ECO:0000256" key="1">
    <source>
        <dbReference type="ARBA" id="ARBA00022729"/>
    </source>
</evidence>
<dbReference type="AlphaFoldDB" id="V5HM68"/>
<dbReference type="InterPro" id="IPR009331">
    <property type="entry name" value="Oligogalacturonate-sp_porin"/>
</dbReference>
<name>V5HM68_9VIBR</name>
<dbReference type="RefSeq" id="WP_023404641.1">
    <property type="nucleotide sequence ID" value="NZ_BAUJ01000039.1"/>
</dbReference>
<sequence length="252" mass="28974">MTKSKIALAVVATIFAGAACAGQIDYRAEYKHNSDEYQHRVKIGSSVKATDQAKVYFSVEQKFNSNDKSDYWKEVERGDSEFDWGVRYDLTKNWYIQPGMPITFSNEKTTYKPQFRVGYKADFGLTTAIRYRHEFQTYTSDAEGSSTTVDGESLLRAGKTFQQGKITLTGSYKLPQKSLKNLKLSYEANYNHNYENVRIENNKNWGWDAGVIIGYQVNNFQPFIELWNVKGKSGTKTDTRQLRTRVGVKYKF</sequence>
<dbReference type="Proteomes" id="UP000017800">
    <property type="component" value="Unassembled WGS sequence"/>
</dbReference>
<dbReference type="GO" id="GO:0009279">
    <property type="term" value="C:cell outer membrane"/>
    <property type="evidence" value="ECO:0007669"/>
    <property type="project" value="TreeGrafter"/>
</dbReference>
<feature type="signal peptide" evidence="2">
    <location>
        <begin position="1"/>
        <end position="21"/>
    </location>
</feature>
<reference evidence="3 4" key="1">
    <citation type="submission" date="2013-11" db="EMBL/GenBank/DDBJ databases">
        <title>Whole genome shotgun sequence of Vibrio halioticoli NBRC 102217.</title>
        <authorList>
            <person name="Isaki S."/>
            <person name="Kimura A."/>
            <person name="Ohji S."/>
            <person name="Hosoyama A."/>
            <person name="Fujita N."/>
            <person name="Hashimoto M."/>
            <person name="Hosoyama Y."/>
            <person name="Yamazoe A."/>
        </authorList>
    </citation>
    <scope>NUCLEOTIDE SEQUENCE [LARGE SCALE GENOMIC DNA]</scope>
    <source>
        <strain evidence="3 4">NBRC 102217</strain>
    </source>
</reference>
<evidence type="ECO:0000256" key="2">
    <source>
        <dbReference type="SAM" id="SignalP"/>
    </source>
</evidence>
<dbReference type="PROSITE" id="PS51257">
    <property type="entry name" value="PROKAR_LIPOPROTEIN"/>
    <property type="match status" value="1"/>
</dbReference>
<dbReference type="eggNOG" id="COG1452">
    <property type="taxonomic scope" value="Bacteria"/>
</dbReference>
<comment type="caution">
    <text evidence="3">The sequence shown here is derived from an EMBL/GenBank/DDBJ whole genome shotgun (WGS) entry which is preliminary data.</text>
</comment>
<dbReference type="Gene3D" id="2.40.160.40">
    <property type="entry name" value="monomeric porin ompg"/>
    <property type="match status" value="1"/>
</dbReference>
<proteinExistence type="predicted"/>
<dbReference type="Pfam" id="PF06178">
    <property type="entry name" value="KdgM"/>
    <property type="match status" value="1"/>
</dbReference>
<dbReference type="SUPFAM" id="SSF56935">
    <property type="entry name" value="Porins"/>
    <property type="match status" value="1"/>
</dbReference>
<evidence type="ECO:0000313" key="3">
    <source>
        <dbReference type="EMBL" id="GAD90295.1"/>
    </source>
</evidence>
<feature type="chain" id="PRO_5004735504" description="Porin" evidence="2">
    <location>
        <begin position="22"/>
        <end position="252"/>
    </location>
</feature>
<dbReference type="OrthoDB" id="5817226at2"/>
<protein>
    <recommendedName>
        <fullName evidence="5">Porin</fullName>
    </recommendedName>
</protein>
<keyword evidence="1 2" id="KW-0732">Signal</keyword>
<dbReference type="GO" id="GO:0015772">
    <property type="term" value="P:oligosaccharide transport"/>
    <property type="evidence" value="ECO:0007669"/>
    <property type="project" value="TreeGrafter"/>
</dbReference>
<organism evidence="3 4">
    <name type="scientific">Vibrio halioticoli NBRC 102217</name>
    <dbReference type="NCBI Taxonomy" id="1219072"/>
    <lineage>
        <taxon>Bacteria</taxon>
        <taxon>Pseudomonadati</taxon>
        <taxon>Pseudomonadota</taxon>
        <taxon>Gammaproteobacteria</taxon>
        <taxon>Vibrionales</taxon>
        <taxon>Vibrionaceae</taxon>
        <taxon>Vibrio</taxon>
    </lineage>
</organism>
<evidence type="ECO:0000313" key="4">
    <source>
        <dbReference type="Proteomes" id="UP000017800"/>
    </source>
</evidence>
<evidence type="ECO:0008006" key="5">
    <source>
        <dbReference type="Google" id="ProtNLM"/>
    </source>
</evidence>
<dbReference type="PANTHER" id="PTHR38105:SF5">
    <property type="entry name" value="OUTER MEMBRANE PROTEIN"/>
    <property type="match status" value="1"/>
</dbReference>
<keyword evidence="4" id="KW-1185">Reference proteome</keyword>
<gene>
    <name evidence="3" type="ORF">VHA01S_039_00150</name>
</gene>